<evidence type="ECO:0000313" key="2">
    <source>
        <dbReference type="EMBL" id="QOV40398.1"/>
    </source>
</evidence>
<dbReference type="Proteomes" id="UP000594205">
    <property type="component" value="Chromosome"/>
</dbReference>
<dbReference type="EMBL" id="CP063373">
    <property type="protein sequence ID" value="QOV40398.1"/>
    <property type="molecule type" value="Genomic_DNA"/>
</dbReference>
<gene>
    <name evidence="2" type="ORF">IM697_19510</name>
</gene>
<organism evidence="2 3">
    <name type="scientific">Streptomyces ferrugineus</name>
    <dbReference type="NCBI Taxonomy" id="1413221"/>
    <lineage>
        <taxon>Bacteria</taxon>
        <taxon>Bacillati</taxon>
        <taxon>Actinomycetota</taxon>
        <taxon>Actinomycetes</taxon>
        <taxon>Kitasatosporales</taxon>
        <taxon>Streptomycetaceae</taxon>
        <taxon>Streptomyces</taxon>
    </lineage>
</organism>
<feature type="region of interest" description="Disordered" evidence="1">
    <location>
        <begin position="26"/>
        <end position="80"/>
    </location>
</feature>
<feature type="compositionally biased region" description="Basic residues" evidence="1">
    <location>
        <begin position="64"/>
        <end position="80"/>
    </location>
</feature>
<dbReference type="KEGG" id="sfeu:IM697_19510"/>
<reference evidence="2 3" key="1">
    <citation type="submission" date="2020-10" db="EMBL/GenBank/DDBJ databases">
        <title>Streptomyces ferrugineus complate genome analysis.</title>
        <authorList>
            <person name="Anwar N."/>
        </authorList>
    </citation>
    <scope>NUCLEOTIDE SEQUENCE [LARGE SCALE GENOMIC DNA]</scope>
    <source>
        <strain evidence="2 3">CCTCC AA2014009</strain>
    </source>
</reference>
<feature type="compositionally biased region" description="Basic and acidic residues" evidence="1">
    <location>
        <begin position="47"/>
        <end position="58"/>
    </location>
</feature>
<keyword evidence="3" id="KW-1185">Reference proteome</keyword>
<evidence type="ECO:0000313" key="3">
    <source>
        <dbReference type="Proteomes" id="UP000594205"/>
    </source>
</evidence>
<dbReference type="AlphaFoldDB" id="A0A7M2SY04"/>
<proteinExistence type="predicted"/>
<accession>A0A7M2SY04</accession>
<name>A0A7M2SY04_9ACTN</name>
<protein>
    <submittedName>
        <fullName evidence="2">Uncharacterized protein</fullName>
    </submittedName>
</protein>
<evidence type="ECO:0000256" key="1">
    <source>
        <dbReference type="SAM" id="MobiDB-lite"/>
    </source>
</evidence>
<sequence length="182" mass="20141">MIQHGLPNGLLLDLVENLMVTDPAPTRLGHERLTPAGRPPHASVVHGLERDLEHRRDTLTSPARRQRGHRPQPKGLLRRRRQLPCVPHQLTHAGINDPNTYRFGSIRARNTILLRFLAGRDECDGYTACNESDIASATRPPVIGYTDLWSDTVGSLVDKIVGNSGPMSPKTQVIEFNVTLGP</sequence>
<dbReference type="RefSeq" id="WP_194048985.1">
    <property type="nucleotide sequence ID" value="NZ_CP063373.1"/>
</dbReference>